<sequence>MNGKKSSKRAPTISDVAREAGVSRAQAARALGGYGAVSEAVMARVEAASAILNYRPNQLARSMNTGRSQTLGLVVGDIENPYFSLALRGISDFARGEGYDVITINTDEKVETERDAVRVLMDKRVDGLIVVPCDSRQTDHLRQVLEEGQVVTLFDREVEGLGIDAITASFVSATREAIGKLLALGHRRIAYLTTMPDYSSYRQGALLSVSPVAQRIKGLEQAYAEAGLLYDSDLVKFNAMGPQKVSAIIKELLNMHEPATAIVASDNLIAMAVLKECRRCHLRIPRDLSLLMYDDFPWTELVDPPLTVVAQPVYEMGQEVARRTIAGIRGQKLGPVPQFEANLIERESFGRPRRCKD</sequence>
<dbReference type="Gene3D" id="1.10.260.40">
    <property type="entry name" value="lambda repressor-like DNA-binding domains"/>
    <property type="match status" value="1"/>
</dbReference>
<dbReference type="CDD" id="cd06267">
    <property type="entry name" value="PBP1_LacI_sugar_binding-like"/>
    <property type="match status" value="1"/>
</dbReference>
<dbReference type="PROSITE" id="PS50932">
    <property type="entry name" value="HTH_LACI_2"/>
    <property type="match status" value="1"/>
</dbReference>
<dbReference type="SUPFAM" id="SSF47413">
    <property type="entry name" value="lambda repressor-like DNA-binding domains"/>
    <property type="match status" value="1"/>
</dbReference>
<keyword evidence="4" id="KW-0804">Transcription</keyword>
<evidence type="ECO:0000256" key="2">
    <source>
        <dbReference type="ARBA" id="ARBA00023015"/>
    </source>
</evidence>
<evidence type="ECO:0000256" key="1">
    <source>
        <dbReference type="ARBA" id="ARBA00022491"/>
    </source>
</evidence>
<dbReference type="Pfam" id="PF00356">
    <property type="entry name" value="LacI"/>
    <property type="match status" value="1"/>
</dbReference>
<dbReference type="GO" id="GO:0003700">
    <property type="term" value="F:DNA-binding transcription factor activity"/>
    <property type="evidence" value="ECO:0007669"/>
    <property type="project" value="TreeGrafter"/>
</dbReference>
<dbReference type="PANTHER" id="PTHR30146:SF148">
    <property type="entry name" value="HTH-TYPE TRANSCRIPTIONAL REPRESSOR PURR-RELATED"/>
    <property type="match status" value="1"/>
</dbReference>
<evidence type="ECO:0000256" key="3">
    <source>
        <dbReference type="ARBA" id="ARBA00023125"/>
    </source>
</evidence>
<dbReference type="InterPro" id="IPR010982">
    <property type="entry name" value="Lambda_DNA-bd_dom_sf"/>
</dbReference>
<accession>A0A7Z0LRM0</accession>
<dbReference type="Gene3D" id="3.40.50.2300">
    <property type="match status" value="2"/>
</dbReference>
<name>A0A7Z0LRM0_9GAMM</name>
<dbReference type="GO" id="GO:0000976">
    <property type="term" value="F:transcription cis-regulatory region binding"/>
    <property type="evidence" value="ECO:0007669"/>
    <property type="project" value="TreeGrafter"/>
</dbReference>
<keyword evidence="2" id="KW-0805">Transcription regulation</keyword>
<keyword evidence="1" id="KW-0678">Repressor</keyword>
<dbReference type="SMART" id="SM00354">
    <property type="entry name" value="HTH_LACI"/>
    <property type="match status" value="1"/>
</dbReference>
<dbReference type="Proteomes" id="UP000526892">
    <property type="component" value="Unassembled WGS sequence"/>
</dbReference>
<organism evidence="6 7">
    <name type="scientific">Vreelandella glaciei</name>
    <dbReference type="NCBI Taxonomy" id="186761"/>
    <lineage>
        <taxon>Bacteria</taxon>
        <taxon>Pseudomonadati</taxon>
        <taxon>Pseudomonadota</taxon>
        <taxon>Gammaproteobacteria</taxon>
        <taxon>Oceanospirillales</taxon>
        <taxon>Halomonadaceae</taxon>
        <taxon>Vreelandella</taxon>
    </lineage>
</organism>
<dbReference type="AlphaFoldDB" id="A0A7Z0LRM0"/>
<dbReference type="InterPro" id="IPR046335">
    <property type="entry name" value="LacI/GalR-like_sensor"/>
</dbReference>
<dbReference type="Pfam" id="PF13377">
    <property type="entry name" value="Peripla_BP_3"/>
    <property type="match status" value="1"/>
</dbReference>
<evidence type="ECO:0000256" key="4">
    <source>
        <dbReference type="ARBA" id="ARBA00023163"/>
    </source>
</evidence>
<reference evidence="6 7" key="1">
    <citation type="journal article" date="2003" name="Extremophiles">
        <title>Halomonas glaciei sp. nov. isolated from fast ice of Adelie Land, Antarctica.</title>
        <authorList>
            <person name="Reddy G.S."/>
            <person name="Raghavan P.U."/>
            <person name="Sarita N.B."/>
            <person name="Prakash J.S."/>
            <person name="Nagesh N."/>
            <person name="Delille D."/>
            <person name="Shivaji S."/>
        </authorList>
    </citation>
    <scope>NUCLEOTIDE SEQUENCE [LARGE SCALE GENOMIC DNA]</scope>
    <source>
        <strain evidence="6 7">DD39</strain>
    </source>
</reference>
<comment type="caution">
    <text evidence="6">The sequence shown here is derived from an EMBL/GenBank/DDBJ whole genome shotgun (WGS) entry which is preliminary data.</text>
</comment>
<dbReference type="CDD" id="cd01392">
    <property type="entry name" value="HTH_LacI"/>
    <property type="match status" value="1"/>
</dbReference>
<feature type="domain" description="HTH lacI-type" evidence="5">
    <location>
        <begin position="11"/>
        <end position="65"/>
    </location>
</feature>
<gene>
    <name evidence="6" type="ORF">HZS80_06390</name>
</gene>
<dbReference type="EMBL" id="JACCDE010000007">
    <property type="protein sequence ID" value="NYS77347.1"/>
    <property type="molecule type" value="Genomic_DNA"/>
</dbReference>
<keyword evidence="3 6" id="KW-0238">DNA-binding</keyword>
<evidence type="ECO:0000313" key="6">
    <source>
        <dbReference type="EMBL" id="NYS77347.1"/>
    </source>
</evidence>
<dbReference type="PANTHER" id="PTHR30146">
    <property type="entry name" value="LACI-RELATED TRANSCRIPTIONAL REPRESSOR"/>
    <property type="match status" value="1"/>
</dbReference>
<dbReference type="RefSeq" id="WP_179915507.1">
    <property type="nucleotide sequence ID" value="NZ_CAXBPG010000037.1"/>
</dbReference>
<proteinExistence type="predicted"/>
<protein>
    <submittedName>
        <fullName evidence="6">LacI family DNA-binding transcriptional regulator</fullName>
    </submittedName>
</protein>
<dbReference type="SUPFAM" id="SSF53822">
    <property type="entry name" value="Periplasmic binding protein-like I"/>
    <property type="match status" value="1"/>
</dbReference>
<evidence type="ECO:0000259" key="5">
    <source>
        <dbReference type="PROSITE" id="PS50932"/>
    </source>
</evidence>
<dbReference type="InterPro" id="IPR028082">
    <property type="entry name" value="Peripla_BP_I"/>
</dbReference>
<keyword evidence="7" id="KW-1185">Reference proteome</keyword>
<dbReference type="InterPro" id="IPR000843">
    <property type="entry name" value="HTH_LacI"/>
</dbReference>
<evidence type="ECO:0000313" key="7">
    <source>
        <dbReference type="Proteomes" id="UP000526892"/>
    </source>
</evidence>